<dbReference type="Proteomes" id="UP000310017">
    <property type="component" value="Chromosome"/>
</dbReference>
<keyword evidence="2" id="KW-0732">Signal</keyword>
<sequence>MSIQGLFMMRNCAILAVFLFCSSPYVRCQTSALEEEMTDYFWKGADVMYSKKDSAYFYLNKAEEIALSLNDPEAYLDILTYQLSASSYHFDLTTSAQTLAKTDSLLSLEGIKEKVADYRDYHNDYQINQGNYYYKLGIFETAKNYFLQSRQQYTSKPITSLTDDEATTLFSINNFLGSIYKRLGKYDISEKYYLNNRALIEQHPFLLKNKVAFLTNVNQLLAQVYVELEQPIKANALFKSGVEVYKKFYKRDKKFKNNLVNVYQHIAQNNMALDSLQMALKYIDESQDYLLPEDPFFKQSLLLYGDIYSAQGKERIALEQYQKALEIFKEYRHNKPHQDIAEVHGKLAEFYLKVNDYEQGLLAINDALRASGRVQNIENPEPDKVFSKRQLLRLLDVKAQLQHLGYQKTNDLVYLDAAMHSNKALLKTFAMLKKEFDSKLDKQFLSSSAYPIFRRMLATTYEAYRLKPSREIMELALNISEKNKDFLLLEALRNSSATQYGEIPKQLLDQEAQYRAQITHFEKQEFDDKDEDGVYSLKLFTLQQEYYNFLDSLKQNYPKYHNLKYGDVPINLTEIRRVLLKNNDVLISYTMSDKMLYAIVVGESGEEFLSLPFSEADREEVRRFYSLLSTASVNDNTGIIVEMGKTLFAKILKEPLSHLKSKNLVIIPDDVLHYLPFDLLQNENEYVLQQKNISYGNAVSSLLELHKMRNTGIREVLAFAPSFDGTLVENTERQFGKLIYNDDEVEGIGDFYKVGVFTDTSATLHNFMTKAAEYGMIHLATHASANDEFPDYSYMAFTAHSDKDNVLYIKDLYNTSLNADMVTLSACQTGIGKLQKGQGMMSLSKGFYYAGAKSLVNTLWKINDKSTVPLMAFFYEGLSEGKSKSEALRHAKLRYLETIDDDLLKHPYYWAAFTVSGNVAPLEDKTNKWWWLSLLPIIAFGAWLLKSKH</sequence>
<feature type="repeat" description="TPR" evidence="1">
    <location>
        <begin position="298"/>
        <end position="331"/>
    </location>
</feature>
<dbReference type="InterPro" id="IPR011990">
    <property type="entry name" value="TPR-like_helical_dom_sf"/>
</dbReference>
<dbReference type="Pfam" id="PF12770">
    <property type="entry name" value="CHAT"/>
    <property type="match status" value="1"/>
</dbReference>
<proteinExistence type="predicted"/>
<dbReference type="EMBL" id="CP040710">
    <property type="protein sequence ID" value="QCX01583.1"/>
    <property type="molecule type" value="Genomic_DNA"/>
</dbReference>
<feature type="domain" description="CHAT" evidence="3">
    <location>
        <begin position="644"/>
        <end position="918"/>
    </location>
</feature>
<accession>A0A5B7SWL4</accession>
<dbReference type="KEGG" id="asag:FGM00_16245"/>
<protein>
    <submittedName>
        <fullName evidence="4">CHAT domain-containing protein</fullName>
    </submittedName>
</protein>
<name>A0A5B7SWL4_9FLAO</name>
<dbReference type="OrthoDB" id="9771112at2"/>
<reference evidence="4 5" key="1">
    <citation type="submission" date="2019-05" db="EMBL/GenBank/DDBJ databases">
        <title>Genome sequencing of F202Z8.</title>
        <authorList>
            <person name="Kwon Y.M."/>
        </authorList>
    </citation>
    <scope>NUCLEOTIDE SEQUENCE [LARGE SCALE GENOMIC DNA]</scope>
    <source>
        <strain evidence="4 5">F202Z8</strain>
    </source>
</reference>
<evidence type="ECO:0000256" key="2">
    <source>
        <dbReference type="SAM" id="SignalP"/>
    </source>
</evidence>
<dbReference type="SUPFAM" id="SSF48452">
    <property type="entry name" value="TPR-like"/>
    <property type="match status" value="2"/>
</dbReference>
<evidence type="ECO:0000259" key="3">
    <source>
        <dbReference type="Pfam" id="PF12770"/>
    </source>
</evidence>
<feature type="signal peptide" evidence="2">
    <location>
        <begin position="1"/>
        <end position="28"/>
    </location>
</feature>
<evidence type="ECO:0000313" key="5">
    <source>
        <dbReference type="Proteomes" id="UP000310017"/>
    </source>
</evidence>
<dbReference type="AlphaFoldDB" id="A0A5B7SWL4"/>
<organism evidence="4 5">
    <name type="scientific">Aggregatimonas sangjinii</name>
    <dbReference type="NCBI Taxonomy" id="2583587"/>
    <lineage>
        <taxon>Bacteria</taxon>
        <taxon>Pseudomonadati</taxon>
        <taxon>Bacteroidota</taxon>
        <taxon>Flavobacteriia</taxon>
        <taxon>Flavobacteriales</taxon>
        <taxon>Flavobacteriaceae</taxon>
        <taxon>Aggregatimonas</taxon>
    </lineage>
</organism>
<dbReference type="PANTHER" id="PTHR10098">
    <property type="entry name" value="RAPSYN-RELATED"/>
    <property type="match status" value="1"/>
</dbReference>
<dbReference type="Gene3D" id="1.25.40.10">
    <property type="entry name" value="Tetratricopeptide repeat domain"/>
    <property type="match status" value="2"/>
</dbReference>
<feature type="chain" id="PRO_5022676983" evidence="2">
    <location>
        <begin position="29"/>
        <end position="949"/>
    </location>
</feature>
<dbReference type="PROSITE" id="PS50005">
    <property type="entry name" value="TPR"/>
    <property type="match status" value="1"/>
</dbReference>
<dbReference type="InterPro" id="IPR024983">
    <property type="entry name" value="CHAT_dom"/>
</dbReference>
<evidence type="ECO:0000313" key="4">
    <source>
        <dbReference type="EMBL" id="QCX01583.1"/>
    </source>
</evidence>
<gene>
    <name evidence="4" type="ORF">FGM00_16245</name>
</gene>
<evidence type="ECO:0000256" key="1">
    <source>
        <dbReference type="PROSITE-ProRule" id="PRU00339"/>
    </source>
</evidence>
<dbReference type="SMART" id="SM00028">
    <property type="entry name" value="TPR"/>
    <property type="match status" value="4"/>
</dbReference>
<keyword evidence="1" id="KW-0802">TPR repeat</keyword>
<dbReference type="InterPro" id="IPR019734">
    <property type="entry name" value="TPR_rpt"/>
</dbReference>
<keyword evidence="5" id="KW-1185">Reference proteome</keyword>